<sequence length="24" mass="2773">MIQCLSRVNNVIFVGYVIHPLSRN</sequence>
<evidence type="ECO:0000313" key="1">
    <source>
        <dbReference type="EMBL" id="JAH21299.1"/>
    </source>
</evidence>
<reference evidence="1" key="2">
    <citation type="journal article" date="2015" name="Fish Shellfish Immunol.">
        <title>Early steps in the European eel (Anguilla anguilla)-Vibrio vulnificus interaction in the gills: Role of the RtxA13 toxin.</title>
        <authorList>
            <person name="Callol A."/>
            <person name="Pajuelo D."/>
            <person name="Ebbesson L."/>
            <person name="Teles M."/>
            <person name="MacKenzie S."/>
            <person name="Amaro C."/>
        </authorList>
    </citation>
    <scope>NUCLEOTIDE SEQUENCE</scope>
</reference>
<proteinExistence type="predicted"/>
<name>A0A0E9QWU8_ANGAN</name>
<accession>A0A0E9QWU8</accession>
<dbReference type="AlphaFoldDB" id="A0A0E9QWU8"/>
<reference evidence="1" key="1">
    <citation type="submission" date="2014-11" db="EMBL/GenBank/DDBJ databases">
        <authorList>
            <person name="Amaro Gonzalez C."/>
        </authorList>
    </citation>
    <scope>NUCLEOTIDE SEQUENCE</scope>
</reference>
<dbReference type="EMBL" id="GBXM01087278">
    <property type="protein sequence ID" value="JAH21299.1"/>
    <property type="molecule type" value="Transcribed_RNA"/>
</dbReference>
<protein>
    <submittedName>
        <fullName evidence="1">Uncharacterized protein</fullName>
    </submittedName>
</protein>
<organism evidence="1">
    <name type="scientific">Anguilla anguilla</name>
    <name type="common">European freshwater eel</name>
    <name type="synonym">Muraena anguilla</name>
    <dbReference type="NCBI Taxonomy" id="7936"/>
    <lineage>
        <taxon>Eukaryota</taxon>
        <taxon>Metazoa</taxon>
        <taxon>Chordata</taxon>
        <taxon>Craniata</taxon>
        <taxon>Vertebrata</taxon>
        <taxon>Euteleostomi</taxon>
        <taxon>Actinopterygii</taxon>
        <taxon>Neopterygii</taxon>
        <taxon>Teleostei</taxon>
        <taxon>Anguilliformes</taxon>
        <taxon>Anguillidae</taxon>
        <taxon>Anguilla</taxon>
    </lineage>
</organism>